<dbReference type="FunFam" id="3.40.50.300:FF:001031">
    <property type="entry name" value="Iron ABC transporter ATP-binding protein"/>
    <property type="match status" value="1"/>
</dbReference>
<evidence type="ECO:0000256" key="1">
    <source>
        <dbReference type="ARBA" id="ARBA00022448"/>
    </source>
</evidence>
<reference evidence="5 6" key="1">
    <citation type="journal article" date="2015" name="Genome Announc.">
        <title>Complete Genome Sequencing of Protease-Producing Novel Arthrobacter sp. Strain IHBB 11108 Using PacBio Single-Molecule Real-Time Sequencing Technology.</title>
        <authorList>
            <person name="Kiran S."/>
            <person name="Swarnkar M.K."/>
            <person name="Pal M."/>
            <person name="Thakur R."/>
            <person name="Tewari R."/>
            <person name="Singh A.K."/>
            <person name="Gulati A."/>
        </authorList>
    </citation>
    <scope>NUCLEOTIDE SEQUENCE [LARGE SCALE GENOMIC DNA]</scope>
    <source>
        <strain evidence="5 6">IHBB 11108</strain>
    </source>
</reference>
<dbReference type="SUPFAM" id="SSF52540">
    <property type="entry name" value="P-loop containing nucleoside triphosphate hydrolases"/>
    <property type="match status" value="1"/>
</dbReference>
<dbReference type="RefSeq" id="WP_045073836.1">
    <property type="nucleotide sequence ID" value="NZ_CP011005.1"/>
</dbReference>
<dbReference type="Gene3D" id="3.40.50.300">
    <property type="entry name" value="P-loop containing nucleotide triphosphate hydrolases"/>
    <property type="match status" value="1"/>
</dbReference>
<sequence length="262" mass="28336">MGDVLELASVRVVRGNKTLLNDLSWQVKEGERWVILGPNGAGKTTLLQIAGARLHPTSGVAGILDEVLGAVDVFELRPRIGLASAALANQIPEHEKVLNVVVTAAYGVTGRWREQYERDDERRAFALLDAWGMSTFLNRPFASLSEGERKRVQIARALMTDPELLLLDEPAAGLDLAGREDLVQRLSDLAASDAAPAIVLVTHHLEEVPPGFTHALLMRDGGVVAQGPVDQVLTEENLSTTFGLPLSLSKQNGRFSAIARRA</sequence>
<dbReference type="Pfam" id="PF00005">
    <property type="entry name" value="ABC_tran"/>
    <property type="match status" value="1"/>
</dbReference>
<evidence type="ECO:0000313" key="6">
    <source>
        <dbReference type="Proteomes" id="UP000061839"/>
    </source>
</evidence>
<dbReference type="PATRIC" id="fig|1618207.4.peg.828"/>
<dbReference type="EMBL" id="CP011005">
    <property type="protein sequence ID" value="AJT40893.1"/>
    <property type="molecule type" value="Genomic_DNA"/>
</dbReference>
<feature type="domain" description="ABC transporter" evidence="4">
    <location>
        <begin position="5"/>
        <end position="245"/>
    </location>
</feature>
<dbReference type="PROSITE" id="PS50893">
    <property type="entry name" value="ABC_TRANSPORTER_2"/>
    <property type="match status" value="1"/>
</dbReference>
<dbReference type="STRING" id="1618207.UM93_04070"/>
<keyword evidence="2" id="KW-0547">Nucleotide-binding</keyword>
<dbReference type="AlphaFoldDB" id="A0A0D4BX39"/>
<dbReference type="InterPro" id="IPR003593">
    <property type="entry name" value="AAA+_ATPase"/>
</dbReference>
<accession>A0A0D4BX39</accession>
<dbReference type="GO" id="GO:0005524">
    <property type="term" value="F:ATP binding"/>
    <property type="evidence" value="ECO:0007669"/>
    <property type="project" value="UniProtKB-KW"/>
</dbReference>
<keyword evidence="3 5" id="KW-0067">ATP-binding</keyword>
<keyword evidence="6" id="KW-1185">Reference proteome</keyword>
<dbReference type="CDD" id="cd03225">
    <property type="entry name" value="ABC_cobalt_CbiO_domain1"/>
    <property type="match status" value="1"/>
</dbReference>
<dbReference type="InterPro" id="IPR003439">
    <property type="entry name" value="ABC_transporter-like_ATP-bd"/>
</dbReference>
<dbReference type="InterPro" id="IPR027417">
    <property type="entry name" value="P-loop_NTPase"/>
</dbReference>
<dbReference type="OrthoDB" id="9789994at2"/>
<evidence type="ECO:0000256" key="2">
    <source>
        <dbReference type="ARBA" id="ARBA00022741"/>
    </source>
</evidence>
<organism evidence="5 6">
    <name type="scientific">Psychromicrobium lacuslunae</name>
    <dbReference type="NCBI Taxonomy" id="1618207"/>
    <lineage>
        <taxon>Bacteria</taxon>
        <taxon>Bacillati</taxon>
        <taxon>Actinomycetota</taxon>
        <taxon>Actinomycetes</taxon>
        <taxon>Micrococcales</taxon>
        <taxon>Micrococcaceae</taxon>
        <taxon>Psychromicrobium</taxon>
    </lineage>
</organism>
<evidence type="ECO:0000313" key="5">
    <source>
        <dbReference type="EMBL" id="AJT40893.1"/>
    </source>
</evidence>
<evidence type="ECO:0000259" key="4">
    <source>
        <dbReference type="PROSITE" id="PS50893"/>
    </source>
</evidence>
<dbReference type="SMART" id="SM00382">
    <property type="entry name" value="AAA"/>
    <property type="match status" value="1"/>
</dbReference>
<gene>
    <name evidence="5" type="ORF">UM93_04070</name>
</gene>
<dbReference type="PANTHER" id="PTHR43158">
    <property type="entry name" value="SKFA PEPTIDE EXPORT ATP-BINDING PROTEIN SKFE"/>
    <property type="match status" value="1"/>
</dbReference>
<dbReference type="GO" id="GO:0016887">
    <property type="term" value="F:ATP hydrolysis activity"/>
    <property type="evidence" value="ECO:0007669"/>
    <property type="project" value="InterPro"/>
</dbReference>
<keyword evidence="1" id="KW-0813">Transport</keyword>
<dbReference type="GO" id="GO:0022857">
    <property type="term" value="F:transmembrane transporter activity"/>
    <property type="evidence" value="ECO:0007669"/>
    <property type="project" value="UniProtKB-ARBA"/>
</dbReference>
<dbReference type="PANTHER" id="PTHR43158:SF2">
    <property type="entry name" value="SKFA PEPTIDE EXPORT ATP-BINDING PROTEIN SKFE"/>
    <property type="match status" value="1"/>
</dbReference>
<evidence type="ECO:0000256" key="3">
    <source>
        <dbReference type="ARBA" id="ARBA00022840"/>
    </source>
</evidence>
<dbReference type="HOGENOM" id="CLU_000604_1_11_11"/>
<proteinExistence type="predicted"/>
<dbReference type="Proteomes" id="UP000061839">
    <property type="component" value="Chromosome"/>
</dbReference>
<protein>
    <submittedName>
        <fullName evidence="5">Iron ABC transporter ATP-binding protein</fullName>
    </submittedName>
</protein>
<dbReference type="KEGG" id="ari:UM93_04070"/>
<name>A0A0D4BX39_9MICC</name>
<dbReference type="GO" id="GO:0016020">
    <property type="term" value="C:membrane"/>
    <property type="evidence" value="ECO:0007669"/>
    <property type="project" value="InterPro"/>
</dbReference>
<dbReference type="InterPro" id="IPR015856">
    <property type="entry name" value="ABC_transpr_CbiO/EcfA_su"/>
</dbReference>